<reference evidence="1 2" key="1">
    <citation type="submission" date="2022-03" db="EMBL/GenBank/DDBJ databases">
        <title>Pseudonocardia alaer sp. nov., a novel actinomycete isolated from reed forest soil.</title>
        <authorList>
            <person name="Wang L."/>
        </authorList>
    </citation>
    <scope>NUCLEOTIDE SEQUENCE [LARGE SCALE GENOMIC DNA]</scope>
    <source>
        <strain evidence="1 2">Y-16303</strain>
    </source>
</reference>
<organism evidence="1 2">
    <name type="scientific">Pseudonocardia alaniniphila</name>
    <dbReference type="NCBI Taxonomy" id="75291"/>
    <lineage>
        <taxon>Bacteria</taxon>
        <taxon>Bacillati</taxon>
        <taxon>Actinomycetota</taxon>
        <taxon>Actinomycetes</taxon>
        <taxon>Pseudonocardiales</taxon>
        <taxon>Pseudonocardiaceae</taxon>
        <taxon>Pseudonocardia</taxon>
    </lineage>
</organism>
<evidence type="ECO:0000313" key="1">
    <source>
        <dbReference type="EMBL" id="MCH6171913.1"/>
    </source>
</evidence>
<dbReference type="RefSeq" id="WP_241042717.1">
    <property type="nucleotide sequence ID" value="NZ_BAAAJF010000031.1"/>
</dbReference>
<comment type="caution">
    <text evidence="1">The sequence shown here is derived from an EMBL/GenBank/DDBJ whole genome shotgun (WGS) entry which is preliminary data.</text>
</comment>
<dbReference type="EMBL" id="JAKXMK010000051">
    <property type="protein sequence ID" value="MCH6171913.1"/>
    <property type="molecule type" value="Genomic_DNA"/>
</dbReference>
<accession>A0ABS9TU38</accession>
<keyword evidence="2" id="KW-1185">Reference proteome</keyword>
<sequence>MARRPSVFVRALSMDEGQKLQRITPPDRRGGEVTGEQGAFGFDDAGKGVCPCHGLQGWVAAIVTAAVGVRVMVRSAD</sequence>
<protein>
    <submittedName>
        <fullName evidence="1">Uncharacterized protein</fullName>
    </submittedName>
</protein>
<evidence type="ECO:0000313" key="2">
    <source>
        <dbReference type="Proteomes" id="UP001299970"/>
    </source>
</evidence>
<dbReference type="Proteomes" id="UP001299970">
    <property type="component" value="Unassembled WGS sequence"/>
</dbReference>
<proteinExistence type="predicted"/>
<gene>
    <name evidence="1" type="ORF">MMF94_40045</name>
</gene>
<name>A0ABS9TU38_9PSEU</name>